<dbReference type="EMBL" id="ADLO01000005">
    <property type="protein sequence ID" value="KGF57445.1"/>
    <property type="molecule type" value="Genomic_DNA"/>
</dbReference>
<dbReference type="CDD" id="cd00165">
    <property type="entry name" value="S4"/>
    <property type="match status" value="1"/>
</dbReference>
<dbReference type="PANTHER" id="PTHR21600">
    <property type="entry name" value="MITOCHONDRIAL RNA PSEUDOURIDINE SYNTHASE"/>
    <property type="match status" value="1"/>
</dbReference>
<dbReference type="EC" id="5.4.99.-" evidence="7"/>
<reference evidence="9 10" key="1">
    <citation type="submission" date="2011-08" db="EMBL/GenBank/DDBJ databases">
        <title>The Genome Sequence of Clostridium orbiscindens 1_3_50AFAA.</title>
        <authorList>
            <consortium name="The Broad Institute Genome Sequencing Platform"/>
            <person name="Earl A."/>
            <person name="Ward D."/>
            <person name="Feldgarden M."/>
            <person name="Gevers D."/>
            <person name="Daigneault M."/>
            <person name="Strauss J."/>
            <person name="Allen-Vercoe E."/>
            <person name="Young S.K."/>
            <person name="Zeng Q."/>
            <person name="Gargeya S."/>
            <person name="Fitzgerald M."/>
            <person name="Haas B."/>
            <person name="Abouelleil A."/>
            <person name="Alvarado L."/>
            <person name="Arachchi H.M."/>
            <person name="Berlin A."/>
            <person name="Brown A."/>
            <person name="Chapman S.B."/>
            <person name="Chen Z."/>
            <person name="Dunbar C."/>
            <person name="Freedman E."/>
            <person name="Gearin G."/>
            <person name="Gellesch M."/>
            <person name="Goldberg J."/>
            <person name="Griggs A."/>
            <person name="Gujja S."/>
            <person name="Heiman D."/>
            <person name="Howarth C."/>
            <person name="Larson L."/>
            <person name="Lui A."/>
            <person name="MacDonald P.J.P."/>
            <person name="Montmayeur A."/>
            <person name="Murphy C."/>
            <person name="Neiman D."/>
            <person name="Pearson M."/>
            <person name="Priest M."/>
            <person name="Roberts A."/>
            <person name="Saif S."/>
            <person name="Shea T."/>
            <person name="Shenoy N."/>
            <person name="Sisk P."/>
            <person name="Stolte C."/>
            <person name="Sykes S."/>
            <person name="Wortman J."/>
            <person name="Nusbaum C."/>
            <person name="Birren B."/>
        </authorList>
    </citation>
    <scope>NUCLEOTIDE SEQUENCE [LARGE SCALE GENOMIC DNA]</scope>
    <source>
        <strain evidence="9 10">1_3_50AFAA</strain>
    </source>
</reference>
<evidence type="ECO:0000256" key="2">
    <source>
        <dbReference type="ARBA" id="ARBA00010876"/>
    </source>
</evidence>
<proteinExistence type="inferred from homology"/>
<evidence type="ECO:0000256" key="4">
    <source>
        <dbReference type="ARBA" id="ARBA00023235"/>
    </source>
</evidence>
<evidence type="ECO:0000256" key="3">
    <source>
        <dbReference type="ARBA" id="ARBA00022884"/>
    </source>
</evidence>
<dbReference type="PROSITE" id="PS50889">
    <property type="entry name" value="S4"/>
    <property type="match status" value="1"/>
</dbReference>
<organism evidence="9 10">
    <name type="scientific">Flavonifractor plautii 1_3_50AFAA</name>
    <dbReference type="NCBI Taxonomy" id="742738"/>
    <lineage>
        <taxon>Bacteria</taxon>
        <taxon>Bacillati</taxon>
        <taxon>Bacillota</taxon>
        <taxon>Clostridia</taxon>
        <taxon>Eubacteriales</taxon>
        <taxon>Oscillospiraceae</taxon>
        <taxon>Flavonifractor</taxon>
    </lineage>
</organism>
<dbReference type="GO" id="GO:0120159">
    <property type="term" value="F:rRNA pseudouridine synthase activity"/>
    <property type="evidence" value="ECO:0007669"/>
    <property type="project" value="UniProtKB-ARBA"/>
</dbReference>
<dbReference type="NCBIfam" id="TIGR00005">
    <property type="entry name" value="rluA_subfam"/>
    <property type="match status" value="1"/>
</dbReference>
<dbReference type="RefSeq" id="WP_044938274.1">
    <property type="nucleotide sequence ID" value="NZ_KN174161.1"/>
</dbReference>
<dbReference type="InterPro" id="IPR006225">
    <property type="entry name" value="PsdUridine_synth_RluC/D"/>
</dbReference>
<dbReference type="Proteomes" id="UP000029585">
    <property type="component" value="Unassembled WGS sequence"/>
</dbReference>
<protein>
    <recommendedName>
        <fullName evidence="7">Pseudouridine synthase</fullName>
        <ecNumber evidence="7">5.4.99.-</ecNumber>
    </recommendedName>
</protein>
<dbReference type="GO" id="GO:0003723">
    <property type="term" value="F:RNA binding"/>
    <property type="evidence" value="ECO:0007669"/>
    <property type="project" value="UniProtKB-KW"/>
</dbReference>
<evidence type="ECO:0000256" key="5">
    <source>
        <dbReference type="PIRSR" id="PIRSR606225-1"/>
    </source>
</evidence>
<comment type="function">
    <text evidence="7">Responsible for synthesis of pseudouridine from uracil.</text>
</comment>
<dbReference type="Pfam" id="PF01479">
    <property type="entry name" value="S4"/>
    <property type="match status" value="1"/>
</dbReference>
<dbReference type="FunFam" id="3.30.2350.10:FF:000006">
    <property type="entry name" value="Pseudouridine synthase"/>
    <property type="match status" value="1"/>
</dbReference>
<dbReference type="InterPro" id="IPR006145">
    <property type="entry name" value="PsdUridine_synth_RsuA/RluA"/>
</dbReference>
<keyword evidence="3 6" id="KW-0694">RNA-binding</keyword>
<evidence type="ECO:0000256" key="6">
    <source>
        <dbReference type="PROSITE-ProRule" id="PRU00182"/>
    </source>
</evidence>
<dbReference type="eggNOG" id="COG0564">
    <property type="taxonomic scope" value="Bacteria"/>
</dbReference>
<dbReference type="AlphaFoldDB" id="A0A096BE73"/>
<dbReference type="InterPro" id="IPR050188">
    <property type="entry name" value="RluA_PseudoU_synthase"/>
</dbReference>
<evidence type="ECO:0000313" key="9">
    <source>
        <dbReference type="EMBL" id="KGF57445.1"/>
    </source>
</evidence>
<gene>
    <name evidence="9" type="ORF">HMPREF9460_00173</name>
</gene>
<sequence length="304" mass="33115">MEPILLRADRAGERADQLLARLVPELTRSAAQRLLEAGAVTLGGRPVKKNDKAAAGDVLEVRLPEPEPVDVLPQAIPLDVAYEDADVIVVNKPVGLVVHPAAGHPDGTLVNALLYHCGESLSGINGALRPGIVHRIDRDTSGLLIAAKNDYAHQALAAQLQDHSLYREYEAVCVGGLREDRGTVDAPIGRHPTDRKKMCVDRKNGRPAVTHWTVLERFPGYTHIQCRLETGRTHQIRVHLASIGHPLLGDVVYGAKKPVPGLAGQCLHARRLSFVHPRTGERVTVVCPLPAYFTQVLTKLRHLV</sequence>
<keyword evidence="4 7" id="KW-0413">Isomerase</keyword>
<dbReference type="CDD" id="cd02869">
    <property type="entry name" value="PseudoU_synth_RluA_like"/>
    <property type="match status" value="1"/>
</dbReference>
<comment type="catalytic activity">
    <reaction evidence="1 7">
        <text>a uridine in RNA = a pseudouridine in RNA</text>
        <dbReference type="Rhea" id="RHEA:48348"/>
        <dbReference type="Rhea" id="RHEA-COMP:12068"/>
        <dbReference type="Rhea" id="RHEA-COMP:12069"/>
        <dbReference type="ChEBI" id="CHEBI:65314"/>
        <dbReference type="ChEBI" id="CHEBI:65315"/>
    </reaction>
</comment>
<comment type="caution">
    <text evidence="9">The sequence shown here is derived from an EMBL/GenBank/DDBJ whole genome shotgun (WGS) entry which is preliminary data.</text>
</comment>
<dbReference type="InterPro" id="IPR006224">
    <property type="entry name" value="PsdUridine_synth_RluA-like_CS"/>
</dbReference>
<comment type="similarity">
    <text evidence="2 7">Belongs to the pseudouridine synthase RluA family.</text>
</comment>
<dbReference type="Gene3D" id="3.30.2350.10">
    <property type="entry name" value="Pseudouridine synthase"/>
    <property type="match status" value="1"/>
</dbReference>
<feature type="active site" evidence="5">
    <location>
        <position position="137"/>
    </location>
</feature>
<evidence type="ECO:0000313" key="10">
    <source>
        <dbReference type="Proteomes" id="UP000029585"/>
    </source>
</evidence>
<dbReference type="PANTHER" id="PTHR21600:SF44">
    <property type="entry name" value="RIBOSOMAL LARGE SUBUNIT PSEUDOURIDINE SYNTHASE D"/>
    <property type="match status" value="1"/>
</dbReference>
<evidence type="ECO:0000259" key="8">
    <source>
        <dbReference type="SMART" id="SM00363"/>
    </source>
</evidence>
<dbReference type="InterPro" id="IPR002942">
    <property type="entry name" value="S4_RNA-bd"/>
</dbReference>
<dbReference type="PATRIC" id="fig|742738.3.peg.183"/>
<dbReference type="InterPro" id="IPR036986">
    <property type="entry name" value="S4_RNA-bd_sf"/>
</dbReference>
<dbReference type="InterPro" id="IPR020103">
    <property type="entry name" value="PsdUridine_synth_cat_dom_sf"/>
</dbReference>
<dbReference type="GO" id="GO:0000455">
    <property type="term" value="P:enzyme-directed rRNA pseudouridine synthesis"/>
    <property type="evidence" value="ECO:0007669"/>
    <property type="project" value="TreeGrafter"/>
</dbReference>
<dbReference type="PROSITE" id="PS01129">
    <property type="entry name" value="PSI_RLU"/>
    <property type="match status" value="1"/>
</dbReference>
<keyword evidence="10" id="KW-1185">Reference proteome</keyword>
<dbReference type="Gene3D" id="3.10.290.10">
    <property type="entry name" value="RNA-binding S4 domain"/>
    <property type="match status" value="1"/>
</dbReference>
<dbReference type="HOGENOM" id="CLU_016902_4_1_9"/>
<name>A0A096BE73_FLAPL</name>
<evidence type="ECO:0000256" key="7">
    <source>
        <dbReference type="RuleBase" id="RU362028"/>
    </source>
</evidence>
<evidence type="ECO:0000256" key="1">
    <source>
        <dbReference type="ARBA" id="ARBA00000073"/>
    </source>
</evidence>
<accession>A0A096BE73</accession>
<dbReference type="SUPFAM" id="SSF55120">
    <property type="entry name" value="Pseudouridine synthase"/>
    <property type="match status" value="1"/>
</dbReference>
<feature type="domain" description="RNA-binding S4" evidence="8">
    <location>
        <begin position="13"/>
        <end position="77"/>
    </location>
</feature>
<dbReference type="SMART" id="SM00363">
    <property type="entry name" value="S4"/>
    <property type="match status" value="1"/>
</dbReference>
<dbReference type="SUPFAM" id="SSF55174">
    <property type="entry name" value="Alpha-L RNA-binding motif"/>
    <property type="match status" value="1"/>
</dbReference>
<dbReference type="Pfam" id="PF00849">
    <property type="entry name" value="PseudoU_synth_2"/>
    <property type="match status" value="1"/>
</dbReference>